<evidence type="ECO:0000313" key="2">
    <source>
        <dbReference type="Proteomes" id="UP000239425"/>
    </source>
</evidence>
<name>A0A2S5RA96_9PROT</name>
<keyword evidence="2" id="KW-1185">Reference proteome</keyword>
<protein>
    <submittedName>
        <fullName evidence="1">Uncharacterized protein</fullName>
    </submittedName>
</protein>
<dbReference type="EMBL" id="PHHC01000078">
    <property type="protein sequence ID" value="PPE04251.1"/>
    <property type="molecule type" value="Genomic_DNA"/>
</dbReference>
<sequence length="57" mass="6439">MRFHLNLRWILWTLGIVSVGLVSAYALHYASTDITRGSLMDSYGFSNTFSLDAGNLW</sequence>
<accession>A0A2S5RA96</accession>
<dbReference type="RefSeq" id="WP_165780651.1">
    <property type="nucleotide sequence ID" value="NZ_PHHC01000078.1"/>
</dbReference>
<proteinExistence type="predicted"/>
<evidence type="ECO:0000313" key="1">
    <source>
        <dbReference type="EMBL" id="PPE04251.1"/>
    </source>
</evidence>
<dbReference type="Proteomes" id="UP000239425">
    <property type="component" value="Unassembled WGS sequence"/>
</dbReference>
<organism evidence="1 2">
    <name type="scientific">Holospora curviuscula</name>
    <dbReference type="NCBI Taxonomy" id="1082868"/>
    <lineage>
        <taxon>Bacteria</taxon>
        <taxon>Pseudomonadati</taxon>
        <taxon>Pseudomonadota</taxon>
        <taxon>Alphaproteobacteria</taxon>
        <taxon>Holosporales</taxon>
        <taxon>Holosporaceae</taxon>
        <taxon>Holospora</taxon>
    </lineage>
</organism>
<reference evidence="1 2" key="1">
    <citation type="submission" date="2017-11" db="EMBL/GenBank/DDBJ databases">
        <title>Comparative genomic analysis of Holospora spp., intranuclear symbionts of paramecia.</title>
        <authorList>
            <person name="Garushyants S.K."/>
            <person name="Beliavskaya A."/>
            <person name="Malko D.B."/>
            <person name="Logacheva M.D."/>
            <person name="Rautian M.S."/>
            <person name="Gelfand M.S."/>
        </authorList>
    </citation>
    <scope>NUCLEOTIDE SEQUENCE [LARGE SCALE GENOMIC DNA]</scope>
    <source>
        <strain evidence="2">02AZ16</strain>
    </source>
</reference>
<dbReference type="AlphaFoldDB" id="A0A2S5RA96"/>
<comment type="caution">
    <text evidence="1">The sequence shown here is derived from an EMBL/GenBank/DDBJ whole genome shotgun (WGS) entry which is preliminary data.</text>
</comment>
<gene>
    <name evidence="1" type="ORF">HCUR_00442</name>
</gene>